<evidence type="ECO:0000313" key="4">
    <source>
        <dbReference type="Proteomes" id="UP001189624"/>
    </source>
</evidence>
<gene>
    <name evidence="3" type="ORF">AYBTSS11_LOCUS1407</name>
</gene>
<dbReference type="PANTHER" id="PTHR11926:SF1530">
    <property type="entry name" value="EF-HAND DOMAIN-CONTAINING PROTEIN"/>
    <property type="match status" value="1"/>
</dbReference>
<proteinExistence type="inferred from homology"/>
<dbReference type="GO" id="GO:0080044">
    <property type="term" value="F:quercetin 7-O-glucosyltransferase activity"/>
    <property type="evidence" value="ECO:0007669"/>
    <property type="project" value="TreeGrafter"/>
</dbReference>
<keyword evidence="4" id="KW-1185">Reference proteome</keyword>
<keyword evidence="2" id="KW-0808">Transferase</keyword>
<protein>
    <recommendedName>
        <fullName evidence="5">UDP-glycosyltransferase</fullName>
    </recommendedName>
</protein>
<evidence type="ECO:0000256" key="1">
    <source>
        <dbReference type="ARBA" id="ARBA00009995"/>
    </source>
</evidence>
<dbReference type="Proteomes" id="UP001189624">
    <property type="component" value="Chromosome 1"/>
</dbReference>
<dbReference type="GO" id="GO:0080043">
    <property type="term" value="F:quercetin 3-O-glucosyltransferase activity"/>
    <property type="evidence" value="ECO:0007669"/>
    <property type="project" value="TreeGrafter"/>
</dbReference>
<accession>A0AA86RMZ9</accession>
<evidence type="ECO:0008006" key="5">
    <source>
        <dbReference type="Google" id="ProtNLM"/>
    </source>
</evidence>
<dbReference type="InterPro" id="IPR002213">
    <property type="entry name" value="UDP_glucos_trans"/>
</dbReference>
<dbReference type="Pfam" id="PF00201">
    <property type="entry name" value="UDPGT"/>
    <property type="match status" value="1"/>
</dbReference>
<dbReference type="AlphaFoldDB" id="A0AA86RMZ9"/>
<organism evidence="3 4">
    <name type="scientific">Sphenostylis stenocarpa</name>
    <dbReference type="NCBI Taxonomy" id="92480"/>
    <lineage>
        <taxon>Eukaryota</taxon>
        <taxon>Viridiplantae</taxon>
        <taxon>Streptophyta</taxon>
        <taxon>Embryophyta</taxon>
        <taxon>Tracheophyta</taxon>
        <taxon>Spermatophyta</taxon>
        <taxon>Magnoliopsida</taxon>
        <taxon>eudicotyledons</taxon>
        <taxon>Gunneridae</taxon>
        <taxon>Pentapetalae</taxon>
        <taxon>rosids</taxon>
        <taxon>fabids</taxon>
        <taxon>Fabales</taxon>
        <taxon>Fabaceae</taxon>
        <taxon>Papilionoideae</taxon>
        <taxon>50 kb inversion clade</taxon>
        <taxon>NPAAA clade</taxon>
        <taxon>indigoferoid/millettioid clade</taxon>
        <taxon>Phaseoleae</taxon>
        <taxon>Sphenostylis</taxon>
    </lineage>
</organism>
<dbReference type="EMBL" id="OY731398">
    <property type="protein sequence ID" value="CAJ1831210.1"/>
    <property type="molecule type" value="Genomic_DNA"/>
</dbReference>
<dbReference type="PANTHER" id="PTHR11926">
    <property type="entry name" value="GLUCOSYL/GLUCURONOSYL TRANSFERASES"/>
    <property type="match status" value="1"/>
</dbReference>
<name>A0AA86RMZ9_9FABA</name>
<sequence length="242" mass="27602">MEHLFQGCQCFRLKQQDHLNGSHIEYDLDLESWSQLGIKGALLWPASATCLTLCDCIPRLIHDGVIDSYGIPGRRQKIQLSPNMPLMDTENFPWRGHDKLHFDHLVQEMEEDTSCLEWLDQQLPQSVVYVSFGSMAVIGPNQFKELALGIDLLDKPFLWVVRASNDNKVNINTYSNDFHGKKGRIVGWAPQKKILKQRLASLVTVVGILLWKVYAVAHPCAGHLQKINLLRSHTFVMFGRLE</sequence>
<reference evidence="3" key="1">
    <citation type="submission" date="2023-10" db="EMBL/GenBank/DDBJ databases">
        <authorList>
            <person name="Domelevo Entfellner J.-B."/>
        </authorList>
    </citation>
    <scope>NUCLEOTIDE SEQUENCE</scope>
</reference>
<dbReference type="SUPFAM" id="SSF53756">
    <property type="entry name" value="UDP-Glycosyltransferase/glycogen phosphorylase"/>
    <property type="match status" value="1"/>
</dbReference>
<dbReference type="Gramene" id="rna-AYBTSS11_LOCUS1407">
    <property type="protein sequence ID" value="CAJ1831210.1"/>
    <property type="gene ID" value="gene-AYBTSS11_LOCUS1407"/>
</dbReference>
<dbReference type="Gene3D" id="3.40.50.2000">
    <property type="entry name" value="Glycogen Phosphorylase B"/>
    <property type="match status" value="1"/>
</dbReference>
<evidence type="ECO:0000313" key="3">
    <source>
        <dbReference type="EMBL" id="CAJ1831210.1"/>
    </source>
</evidence>
<comment type="similarity">
    <text evidence="1">Belongs to the UDP-glycosyltransferase family.</text>
</comment>
<evidence type="ECO:0000256" key="2">
    <source>
        <dbReference type="ARBA" id="ARBA00022679"/>
    </source>
</evidence>